<evidence type="ECO:0000256" key="2">
    <source>
        <dbReference type="ARBA" id="ARBA00022475"/>
    </source>
</evidence>
<evidence type="ECO:0000256" key="5">
    <source>
        <dbReference type="ARBA" id="ARBA00023136"/>
    </source>
</evidence>
<dbReference type="InterPro" id="IPR022791">
    <property type="entry name" value="L-PG_synthase/AglD"/>
</dbReference>
<evidence type="ECO:0000313" key="7">
    <source>
        <dbReference type="EMBL" id="EDY96457.1"/>
    </source>
</evidence>
<dbReference type="Proteomes" id="UP000003452">
    <property type="component" value="Unassembled WGS sequence"/>
</dbReference>
<dbReference type="GO" id="GO:0005886">
    <property type="term" value="C:plasma membrane"/>
    <property type="evidence" value="ECO:0007669"/>
    <property type="project" value="UniProtKB-SubCell"/>
</dbReference>
<comment type="caution">
    <text evidence="7">The sequence shown here is derived from an EMBL/GenBank/DDBJ whole genome shotgun (WGS) entry which is preliminary data.</text>
</comment>
<reference evidence="7 8" key="1">
    <citation type="submission" date="2008-08" db="EMBL/GenBank/DDBJ databases">
        <title>Draft genome sequence of Bacteroides plebeius (DSM 17135).</title>
        <authorList>
            <person name="Sudarsanam P."/>
            <person name="Ley R."/>
            <person name="Guruge J."/>
            <person name="Turnbaugh P.J."/>
            <person name="Mahowald M."/>
            <person name="Liep D."/>
            <person name="Gordon J."/>
        </authorList>
    </citation>
    <scope>NUCLEOTIDE SEQUENCE [LARGE SCALE GENOMIC DNA]</scope>
    <source>
        <strain evidence="8">DSM 17135 / JCM 12973 / M2</strain>
    </source>
</reference>
<comment type="subcellular location">
    <subcellularLocation>
        <location evidence="1">Cell membrane</location>
        <topology evidence="1">Multi-pass membrane protein</topology>
    </subcellularLocation>
</comment>
<keyword evidence="5 6" id="KW-0472">Membrane</keyword>
<feature type="transmembrane region" description="Helical" evidence="6">
    <location>
        <begin position="156"/>
        <end position="175"/>
    </location>
</feature>
<sequence length="342" mass="38900">MKKRVNDLFFIIGLVAVVIMCCSFEVSFSQLWLDIRKASYWLAAIVGLWFMLYTLNALAWRVILRSNGRCPVRFGRLVKYTVTGFALNSVTPIGLLGGEAYKIMSVSQFMDVKKATSSVILFSMMHIFSHFWFWLTAVGVYFLLGMNHLVPLNGAIAWGMAFAILFCSGGIYLFVRGYKYGLAVRFFRFVARIPVLRRWGKRFGEKHHEDLLKIDTQIAELHHQNKRSFYASFFLEYVGRLLQSLEIFFMLILFGIDGGNGGYGLVFLYSFLILAFTSLFANLLGFMPMQVGGREGGFAMSVILLGMSGEIGIFIGIICRVRELLWTLTGLLLMKLERKSNE</sequence>
<feature type="transmembrane region" description="Helical" evidence="6">
    <location>
        <begin position="237"/>
        <end position="256"/>
    </location>
</feature>
<organism evidence="7 8">
    <name type="scientific">Phocaeicola plebeius (strain DSM 17135 / JCM 12973 / CCUG 54634 / M2)</name>
    <name type="common">Bacteroides plebeius</name>
    <dbReference type="NCBI Taxonomy" id="484018"/>
    <lineage>
        <taxon>Bacteria</taxon>
        <taxon>Pseudomonadati</taxon>
        <taxon>Bacteroidota</taxon>
        <taxon>Bacteroidia</taxon>
        <taxon>Bacteroidales</taxon>
        <taxon>Bacteroidaceae</taxon>
        <taxon>Phocaeicola</taxon>
    </lineage>
</organism>
<dbReference type="EMBL" id="ABQC02000012">
    <property type="protein sequence ID" value="EDY96457.1"/>
    <property type="molecule type" value="Genomic_DNA"/>
</dbReference>
<name>B5CW10_PHOPM</name>
<keyword evidence="2" id="KW-1003">Cell membrane</keyword>
<dbReference type="Pfam" id="PF03706">
    <property type="entry name" value="LPG_synthase_TM"/>
    <property type="match status" value="1"/>
</dbReference>
<evidence type="ECO:0000256" key="6">
    <source>
        <dbReference type="SAM" id="Phobius"/>
    </source>
</evidence>
<evidence type="ECO:0000256" key="3">
    <source>
        <dbReference type="ARBA" id="ARBA00022692"/>
    </source>
</evidence>
<dbReference type="HOGENOM" id="CLU_052307_1_0_10"/>
<dbReference type="AlphaFoldDB" id="B5CW10"/>
<feature type="transmembrane region" description="Helical" evidence="6">
    <location>
        <begin position="7"/>
        <end position="28"/>
    </location>
</feature>
<feature type="transmembrane region" description="Helical" evidence="6">
    <location>
        <begin position="298"/>
        <end position="318"/>
    </location>
</feature>
<keyword evidence="3 6" id="KW-0812">Transmembrane</keyword>
<dbReference type="OrthoDB" id="9774820at2"/>
<dbReference type="RefSeq" id="WP_007558456.1">
    <property type="nucleotide sequence ID" value="NZ_DS990119.1"/>
</dbReference>
<reference evidence="7 8" key="2">
    <citation type="submission" date="2008-08" db="EMBL/GenBank/DDBJ databases">
        <authorList>
            <person name="Fulton L."/>
            <person name="Clifton S."/>
            <person name="Fulton B."/>
            <person name="Xu J."/>
            <person name="Minx P."/>
            <person name="Pepin K.H."/>
            <person name="Johnson M."/>
            <person name="Thiruvilangam P."/>
            <person name="Bhonagiri V."/>
            <person name="Nash W.E."/>
            <person name="Mardis E.R."/>
            <person name="Wilson R.K."/>
        </authorList>
    </citation>
    <scope>NUCLEOTIDE SEQUENCE [LARGE SCALE GENOMIC DNA]</scope>
    <source>
        <strain evidence="8">DSM 17135 / JCM 12973 / M2</strain>
    </source>
</reference>
<evidence type="ECO:0000256" key="1">
    <source>
        <dbReference type="ARBA" id="ARBA00004651"/>
    </source>
</evidence>
<keyword evidence="4 6" id="KW-1133">Transmembrane helix</keyword>
<gene>
    <name evidence="7" type="ORF">BACPLE_00900</name>
</gene>
<dbReference type="GeneID" id="43183444"/>
<feature type="transmembrane region" description="Helical" evidence="6">
    <location>
        <begin position="40"/>
        <end position="64"/>
    </location>
</feature>
<protein>
    <submittedName>
        <fullName evidence="7">Uncharacterized protein</fullName>
    </submittedName>
</protein>
<feature type="transmembrane region" description="Helical" evidence="6">
    <location>
        <begin position="262"/>
        <end position="286"/>
    </location>
</feature>
<proteinExistence type="predicted"/>
<dbReference type="eggNOG" id="COG0392">
    <property type="taxonomic scope" value="Bacteria"/>
</dbReference>
<accession>B5CW10</accession>
<feature type="transmembrane region" description="Helical" evidence="6">
    <location>
        <begin position="119"/>
        <end position="144"/>
    </location>
</feature>
<evidence type="ECO:0000256" key="4">
    <source>
        <dbReference type="ARBA" id="ARBA00022989"/>
    </source>
</evidence>
<evidence type="ECO:0000313" key="8">
    <source>
        <dbReference type="Proteomes" id="UP000003452"/>
    </source>
</evidence>